<dbReference type="RefSeq" id="YP_010796520.1">
    <property type="nucleotide sequence ID" value="NC_076031.1"/>
</dbReference>
<dbReference type="EMBL" id="MH124167">
    <property type="protein sequence ID" value="AXU41508.1"/>
    <property type="molecule type" value="Genomic_DNA"/>
</dbReference>
<dbReference type="Proteomes" id="UP000501969">
    <property type="component" value="Segment"/>
</dbReference>
<name>A0A346TPJ8_9ABAC</name>
<dbReference type="GeneID" id="80534015"/>
<evidence type="ECO:0000313" key="1">
    <source>
        <dbReference type="EMBL" id="AXU41508.1"/>
    </source>
</evidence>
<organism evidence="1 2">
    <name type="scientific">Mythimna unipuncta nucleopolyhedrovirus</name>
    <dbReference type="NCBI Taxonomy" id="447897"/>
    <lineage>
        <taxon>Viruses</taxon>
        <taxon>Viruses incertae sedis</taxon>
        <taxon>Naldaviricetes</taxon>
        <taxon>Lefavirales</taxon>
        <taxon>Baculoviridae</taxon>
        <taxon>Alphabaculovirus</taxon>
    </lineage>
</organism>
<accession>A0A346TPJ8</accession>
<reference evidence="1 2" key="1">
    <citation type="submission" date="2018-03" db="EMBL/GenBank/DDBJ databases">
        <title>Complete genome sequence of a second alphabaculovirus from the true armyworm, Mythimna unipuncta.</title>
        <authorList>
            <person name="Harrison R.L."/>
            <person name="Mowery J.D."/>
            <person name="Bauchan G.R."/>
            <person name="Theilmann D.A."/>
            <person name="Erlandson M.A."/>
        </authorList>
    </citation>
    <scope>NUCLEOTIDE SEQUENCE [LARGE SCALE GENOMIC DNA]</scope>
    <source>
        <strain evidence="1 2">KY310</strain>
    </source>
</reference>
<protein>
    <submittedName>
        <fullName evidence="1">ORF61</fullName>
    </submittedName>
</protein>
<sequence length="69" mass="8114">MKPLTKYHTWFRGPDLSGKIKLTTVDTMYLYYGNSIHFMHNSSSIQIKLYSTAIKMTGLRHHVYDYVIT</sequence>
<keyword evidence="2" id="KW-1185">Reference proteome</keyword>
<dbReference type="KEGG" id="vg:80534015"/>
<evidence type="ECO:0000313" key="2">
    <source>
        <dbReference type="Proteomes" id="UP000501969"/>
    </source>
</evidence>
<proteinExistence type="predicted"/>